<dbReference type="Proteomes" id="UP000199202">
    <property type="component" value="Unassembled WGS sequence"/>
</dbReference>
<evidence type="ECO:0000313" key="5">
    <source>
        <dbReference type="EMBL" id="SDJ21457.1"/>
    </source>
</evidence>
<dbReference type="SMART" id="SM00421">
    <property type="entry name" value="HTH_LUXR"/>
    <property type="match status" value="1"/>
</dbReference>
<dbReference type="Pfam" id="PF00196">
    <property type="entry name" value="GerE"/>
    <property type="match status" value="1"/>
</dbReference>
<keyword evidence="6" id="KW-1185">Reference proteome</keyword>
<protein>
    <submittedName>
        <fullName evidence="5">AAA ATPase domain-containing protein</fullName>
    </submittedName>
</protein>
<dbReference type="GO" id="GO:0003677">
    <property type="term" value="F:DNA binding"/>
    <property type="evidence" value="ECO:0007669"/>
    <property type="project" value="InterPro"/>
</dbReference>
<keyword evidence="2" id="KW-0067">ATP-binding</keyword>
<evidence type="ECO:0000313" key="6">
    <source>
        <dbReference type="Proteomes" id="UP000199202"/>
    </source>
</evidence>
<sequence>MYYNPHASNQHNDSGSREHPLHGRFTHLTHATELLQRRSGILLLEGPPGIGKSRLLAEVRHLALEQAFNVSHVTADPVLRLMPMAPLLSLVDPAPHGRVATRDSLAAASDTHGKVIQYLGARLEERAAQAPTLITLDDLHWADSATLLAVRLLPARLAKSSIVWVFAKTSGKGDQSHDHLYDLLQDGLRAARHTLPPLSTSEMAQVVKDRLSATPDRHLKALVANADGDPSLAVELLEGLAEEGKIQTVKGVARLVTPGRTALPERFRTLINKRLADLSTSARQTLDIAAVLGPTCSLDDVAEMLSTKAASLVPEFQEAMEARLLTSRSDEIAFVHEGIWQMVWESVPSAVRAALHRQAAEMLTAKGSSLVEVAIHLIHGAQPSDDEAVELLCRASEEAVTVDPKRAAELAICGLEVAEAGSGYRLPLACNAVRAMVLVGPLDRAVELAERELEGARLEGESIPLRLWLAAALLLRGQAGRARELAEQLLEHAHLQPEVRDNLQNTRLLAIAEESSSAAVRSATETTTMQPVTSPSRVVGLTILAREQWQRGRLTEGLRLAKEATDLLGQGERVLWYVTPQATLATMLIVLGSYDEASSLVERLREDLSVKGAQVLAGMSRMLEAFIHLGAGRPDEAESEARAGLEASADVGSPQLTWMAWLVLATLALRRGDLAAAAEHTAQAESLPGTPLPVMVWLKAQFAAAEGDLPRAMEVLAPLYEDRELRTRLLANSRIAAAWLARTAIAAGLPHRAVAVTSAAERIAADNPDLPSMLTAAAHARGVVDGDTQLLEHAVKEHIDPWEQASAAEDLAAALADVDREATVYWLEHALVGYESVQAGRDSARVRLRLRDMGVRRRHWSYAKRPATGWESLTKTEWAVATFVAQGLTNKQVAKRMFLSPHTVGFHLRQIFRKLEIRSRVELARLGQERTVI</sequence>
<dbReference type="GO" id="GO:0005737">
    <property type="term" value="C:cytoplasm"/>
    <property type="evidence" value="ECO:0007669"/>
    <property type="project" value="TreeGrafter"/>
</dbReference>
<reference evidence="5 6" key="1">
    <citation type="submission" date="2016-10" db="EMBL/GenBank/DDBJ databases">
        <authorList>
            <person name="de Groot N.N."/>
        </authorList>
    </citation>
    <scope>NUCLEOTIDE SEQUENCE [LARGE SCALE GENOMIC DNA]</scope>
    <source>
        <strain evidence="5 6">CGMCC 4.6533</strain>
    </source>
</reference>
<feature type="domain" description="HTH luxR-type" evidence="4">
    <location>
        <begin position="866"/>
        <end position="931"/>
    </location>
</feature>
<dbReference type="AlphaFoldDB" id="A0A1G8RWY0"/>
<dbReference type="SUPFAM" id="SSF48452">
    <property type="entry name" value="TPR-like"/>
    <property type="match status" value="1"/>
</dbReference>
<dbReference type="InterPro" id="IPR027417">
    <property type="entry name" value="P-loop_NTPase"/>
</dbReference>
<organism evidence="5 6">
    <name type="scientific">Nonomuraea jiangxiensis</name>
    <dbReference type="NCBI Taxonomy" id="633440"/>
    <lineage>
        <taxon>Bacteria</taxon>
        <taxon>Bacillati</taxon>
        <taxon>Actinomycetota</taxon>
        <taxon>Actinomycetes</taxon>
        <taxon>Streptosporangiales</taxon>
        <taxon>Streptosporangiaceae</taxon>
        <taxon>Nonomuraea</taxon>
    </lineage>
</organism>
<dbReference type="STRING" id="633440.SAMN05421869_109210"/>
<feature type="region of interest" description="Disordered" evidence="3">
    <location>
        <begin position="1"/>
        <end position="22"/>
    </location>
</feature>
<dbReference type="PANTHER" id="PTHR16305:SF35">
    <property type="entry name" value="TRANSCRIPTIONAL ACTIVATOR DOMAIN"/>
    <property type="match status" value="1"/>
</dbReference>
<dbReference type="InterPro" id="IPR036388">
    <property type="entry name" value="WH-like_DNA-bd_sf"/>
</dbReference>
<dbReference type="InterPro" id="IPR016032">
    <property type="entry name" value="Sig_transdc_resp-reg_C-effctor"/>
</dbReference>
<dbReference type="InterPro" id="IPR041664">
    <property type="entry name" value="AAA_16"/>
</dbReference>
<dbReference type="EMBL" id="FNDJ01000009">
    <property type="protein sequence ID" value="SDJ21457.1"/>
    <property type="molecule type" value="Genomic_DNA"/>
</dbReference>
<keyword evidence="1" id="KW-0547">Nucleotide-binding</keyword>
<evidence type="ECO:0000256" key="1">
    <source>
        <dbReference type="ARBA" id="ARBA00022741"/>
    </source>
</evidence>
<accession>A0A1G8RWY0</accession>
<dbReference type="PRINTS" id="PR00038">
    <property type="entry name" value="HTHLUXR"/>
</dbReference>
<dbReference type="GO" id="GO:0005524">
    <property type="term" value="F:ATP binding"/>
    <property type="evidence" value="ECO:0007669"/>
    <property type="project" value="UniProtKB-KW"/>
</dbReference>
<proteinExistence type="predicted"/>
<dbReference type="GO" id="GO:0004016">
    <property type="term" value="F:adenylate cyclase activity"/>
    <property type="evidence" value="ECO:0007669"/>
    <property type="project" value="TreeGrafter"/>
</dbReference>
<gene>
    <name evidence="5" type="ORF">SAMN05421869_109210</name>
</gene>
<dbReference type="PROSITE" id="PS50043">
    <property type="entry name" value="HTH_LUXR_2"/>
    <property type="match status" value="1"/>
</dbReference>
<dbReference type="PANTHER" id="PTHR16305">
    <property type="entry name" value="TESTICULAR SOLUBLE ADENYLYL CYCLASE"/>
    <property type="match status" value="1"/>
</dbReference>
<dbReference type="SUPFAM" id="SSF46894">
    <property type="entry name" value="C-terminal effector domain of the bipartite response regulators"/>
    <property type="match status" value="1"/>
</dbReference>
<dbReference type="InterPro" id="IPR011990">
    <property type="entry name" value="TPR-like_helical_dom_sf"/>
</dbReference>
<name>A0A1G8RWY0_9ACTN</name>
<dbReference type="Gene3D" id="1.25.40.10">
    <property type="entry name" value="Tetratricopeptide repeat domain"/>
    <property type="match status" value="2"/>
</dbReference>
<feature type="compositionally biased region" description="Polar residues" evidence="3">
    <location>
        <begin position="1"/>
        <end position="13"/>
    </location>
</feature>
<dbReference type="Gene3D" id="1.10.10.10">
    <property type="entry name" value="Winged helix-like DNA-binding domain superfamily/Winged helix DNA-binding domain"/>
    <property type="match status" value="1"/>
</dbReference>
<dbReference type="InterPro" id="IPR000792">
    <property type="entry name" value="Tscrpt_reg_LuxR_C"/>
</dbReference>
<dbReference type="Pfam" id="PF13191">
    <property type="entry name" value="AAA_16"/>
    <property type="match status" value="1"/>
</dbReference>
<evidence type="ECO:0000259" key="4">
    <source>
        <dbReference type="PROSITE" id="PS50043"/>
    </source>
</evidence>
<dbReference type="GO" id="GO:0006355">
    <property type="term" value="P:regulation of DNA-templated transcription"/>
    <property type="evidence" value="ECO:0007669"/>
    <property type="project" value="InterPro"/>
</dbReference>
<evidence type="ECO:0000256" key="3">
    <source>
        <dbReference type="SAM" id="MobiDB-lite"/>
    </source>
</evidence>
<evidence type="ECO:0000256" key="2">
    <source>
        <dbReference type="ARBA" id="ARBA00022840"/>
    </source>
</evidence>
<dbReference type="CDD" id="cd06170">
    <property type="entry name" value="LuxR_C_like"/>
    <property type="match status" value="1"/>
</dbReference>
<dbReference type="SUPFAM" id="SSF52540">
    <property type="entry name" value="P-loop containing nucleoside triphosphate hydrolases"/>
    <property type="match status" value="1"/>
</dbReference>